<keyword evidence="2" id="KW-0479">Metal-binding</keyword>
<evidence type="ECO:0000256" key="2">
    <source>
        <dbReference type="ARBA" id="ARBA00022723"/>
    </source>
</evidence>
<organism evidence="6 7">
    <name type="scientific">Saccharothrix ecbatanensis</name>
    <dbReference type="NCBI Taxonomy" id="1105145"/>
    <lineage>
        <taxon>Bacteria</taxon>
        <taxon>Bacillati</taxon>
        <taxon>Actinomycetota</taxon>
        <taxon>Actinomycetes</taxon>
        <taxon>Pseudonocardiales</taxon>
        <taxon>Pseudonocardiaceae</taxon>
        <taxon>Saccharothrix</taxon>
    </lineage>
</organism>
<evidence type="ECO:0000313" key="6">
    <source>
        <dbReference type="EMBL" id="MBB5804437.1"/>
    </source>
</evidence>
<dbReference type="Pfam" id="PF00355">
    <property type="entry name" value="Rieske"/>
    <property type="match status" value="1"/>
</dbReference>
<evidence type="ECO:0000256" key="4">
    <source>
        <dbReference type="ARBA" id="ARBA00023014"/>
    </source>
</evidence>
<keyword evidence="3" id="KW-0408">Iron</keyword>
<keyword evidence="7" id="KW-1185">Reference proteome</keyword>
<name>A0A7W9HLC2_9PSEU</name>
<keyword evidence="4" id="KW-0411">Iron-sulfur</keyword>
<accession>A0A7W9HLC2</accession>
<reference evidence="6 7" key="1">
    <citation type="submission" date="2020-08" db="EMBL/GenBank/DDBJ databases">
        <title>Sequencing the genomes of 1000 actinobacteria strains.</title>
        <authorList>
            <person name="Klenk H.-P."/>
        </authorList>
    </citation>
    <scope>NUCLEOTIDE SEQUENCE [LARGE SCALE GENOMIC DNA]</scope>
    <source>
        <strain evidence="6 7">DSM 45486</strain>
    </source>
</reference>
<dbReference type="GO" id="GO:0016705">
    <property type="term" value="F:oxidoreductase activity, acting on paired donors, with incorporation or reduction of molecular oxygen"/>
    <property type="evidence" value="ECO:0007669"/>
    <property type="project" value="UniProtKB-ARBA"/>
</dbReference>
<evidence type="ECO:0000259" key="5">
    <source>
        <dbReference type="PROSITE" id="PS51296"/>
    </source>
</evidence>
<dbReference type="GO" id="GO:0051537">
    <property type="term" value="F:2 iron, 2 sulfur cluster binding"/>
    <property type="evidence" value="ECO:0007669"/>
    <property type="project" value="UniProtKB-KW"/>
</dbReference>
<dbReference type="RefSeq" id="WP_184922273.1">
    <property type="nucleotide sequence ID" value="NZ_JACHMO010000001.1"/>
</dbReference>
<dbReference type="EMBL" id="JACHMO010000001">
    <property type="protein sequence ID" value="MBB5804437.1"/>
    <property type="molecule type" value="Genomic_DNA"/>
</dbReference>
<gene>
    <name evidence="6" type="ORF">F4560_004205</name>
</gene>
<dbReference type="InterPro" id="IPR017941">
    <property type="entry name" value="Rieske_2Fe-2S"/>
</dbReference>
<dbReference type="GO" id="GO:0004497">
    <property type="term" value="F:monooxygenase activity"/>
    <property type="evidence" value="ECO:0007669"/>
    <property type="project" value="UniProtKB-ARBA"/>
</dbReference>
<dbReference type="AlphaFoldDB" id="A0A7W9HLC2"/>
<dbReference type="Proteomes" id="UP000552097">
    <property type="component" value="Unassembled WGS sequence"/>
</dbReference>
<sequence>MDRRTLLCGLLALTACGTGSPTRKPGVGSARPGDRVAALADVPVGSGALVDVGGDGQLLLVRPSESEVRAFHPACPHQGTTVNPPAAGVITCPTHRSAFDPASGAVLSGPSPRGLTEVAVAVSGPEVVLS</sequence>
<proteinExistence type="predicted"/>
<evidence type="ECO:0000256" key="1">
    <source>
        <dbReference type="ARBA" id="ARBA00022714"/>
    </source>
</evidence>
<dbReference type="PROSITE" id="PS51257">
    <property type="entry name" value="PROKAR_LIPOPROTEIN"/>
    <property type="match status" value="1"/>
</dbReference>
<dbReference type="GO" id="GO:0046872">
    <property type="term" value="F:metal ion binding"/>
    <property type="evidence" value="ECO:0007669"/>
    <property type="project" value="UniProtKB-KW"/>
</dbReference>
<dbReference type="PROSITE" id="PS51296">
    <property type="entry name" value="RIESKE"/>
    <property type="match status" value="1"/>
</dbReference>
<feature type="domain" description="Rieske" evidence="5">
    <location>
        <begin position="34"/>
        <end position="129"/>
    </location>
</feature>
<keyword evidence="1" id="KW-0001">2Fe-2S</keyword>
<dbReference type="CDD" id="cd03467">
    <property type="entry name" value="Rieske"/>
    <property type="match status" value="1"/>
</dbReference>
<dbReference type="InterPro" id="IPR036922">
    <property type="entry name" value="Rieske_2Fe-2S_sf"/>
</dbReference>
<dbReference type="Gene3D" id="2.102.10.10">
    <property type="entry name" value="Rieske [2Fe-2S] iron-sulphur domain"/>
    <property type="match status" value="1"/>
</dbReference>
<protein>
    <submittedName>
        <fullName evidence="6">Rieske Fe-S protein</fullName>
    </submittedName>
</protein>
<dbReference type="SUPFAM" id="SSF50022">
    <property type="entry name" value="ISP domain"/>
    <property type="match status" value="1"/>
</dbReference>
<evidence type="ECO:0000313" key="7">
    <source>
        <dbReference type="Proteomes" id="UP000552097"/>
    </source>
</evidence>
<comment type="caution">
    <text evidence="6">The sequence shown here is derived from an EMBL/GenBank/DDBJ whole genome shotgun (WGS) entry which is preliminary data.</text>
</comment>
<evidence type="ECO:0000256" key="3">
    <source>
        <dbReference type="ARBA" id="ARBA00023004"/>
    </source>
</evidence>